<dbReference type="AlphaFoldDB" id="A0A1F5T0R1"/>
<reference evidence="2 3" key="1">
    <citation type="journal article" date="2016" name="Nat. Commun.">
        <title>Thousands of microbial genomes shed light on interconnected biogeochemical processes in an aquifer system.</title>
        <authorList>
            <person name="Anantharaman K."/>
            <person name="Brown C.T."/>
            <person name="Hug L.A."/>
            <person name="Sharon I."/>
            <person name="Castelle C.J."/>
            <person name="Probst A.J."/>
            <person name="Thomas B.C."/>
            <person name="Singh A."/>
            <person name="Wilkins M.J."/>
            <person name="Karaoz U."/>
            <person name="Brodie E.L."/>
            <person name="Williams K.H."/>
            <person name="Hubbard S.S."/>
            <person name="Banfield J.F."/>
        </authorList>
    </citation>
    <scope>NUCLEOTIDE SEQUENCE [LARGE SCALE GENOMIC DNA]</scope>
</reference>
<evidence type="ECO:0000256" key="1">
    <source>
        <dbReference type="SAM" id="MobiDB-lite"/>
    </source>
</evidence>
<evidence type="ECO:0000313" key="2">
    <source>
        <dbReference type="EMBL" id="OGF32326.1"/>
    </source>
</evidence>
<dbReference type="STRING" id="1798002.A2478_03320"/>
<feature type="region of interest" description="Disordered" evidence="1">
    <location>
        <begin position="18"/>
        <end position="40"/>
    </location>
</feature>
<protein>
    <submittedName>
        <fullName evidence="2">Uncharacterized protein</fullName>
    </submittedName>
</protein>
<feature type="region of interest" description="Disordered" evidence="1">
    <location>
        <begin position="411"/>
        <end position="439"/>
    </location>
</feature>
<proteinExistence type="predicted"/>
<gene>
    <name evidence="2" type="ORF">A2478_03320</name>
</gene>
<dbReference type="EMBL" id="MFGJ01000006">
    <property type="protein sequence ID" value="OGF32326.1"/>
    <property type="molecule type" value="Genomic_DNA"/>
</dbReference>
<feature type="compositionally biased region" description="Basic and acidic residues" evidence="1">
    <location>
        <begin position="25"/>
        <end position="40"/>
    </location>
</feature>
<name>A0A1F5T0R1_9BACT</name>
<feature type="compositionally biased region" description="Basic and acidic residues" evidence="1">
    <location>
        <begin position="417"/>
        <end position="434"/>
    </location>
</feature>
<evidence type="ECO:0000313" key="3">
    <source>
        <dbReference type="Proteomes" id="UP000179001"/>
    </source>
</evidence>
<dbReference type="Proteomes" id="UP000179001">
    <property type="component" value="Unassembled WGS sequence"/>
</dbReference>
<comment type="caution">
    <text evidence="2">The sequence shown here is derived from an EMBL/GenBank/DDBJ whole genome shotgun (WGS) entry which is preliminary data.</text>
</comment>
<accession>A0A1F5T0R1</accession>
<organism evidence="2 3">
    <name type="scientific">Candidatus Falkowbacteria bacterium RIFOXYC2_FULL_36_12</name>
    <dbReference type="NCBI Taxonomy" id="1798002"/>
    <lineage>
        <taxon>Bacteria</taxon>
        <taxon>Candidatus Falkowiibacteriota</taxon>
    </lineage>
</organism>
<sequence>MHCLGLVDLAARRDEALNSQRRTHSSRDHVAVGQREVDDGERTSVISVPQLDDIREVEHLPRRQGPQAAIQQAIVLFARHQHRNSDRCHESGLAVVLLVHRVVDQVEADHGVLRAVDQHRTATQALNHDLAFRQGLELTDAKTECVFHTAHVIRTHAMRPDPVVFAGLDAAPDVDIILVIAHLVAGVTAGTVARATVPLHTELVVDRELVGLGDVARTLVRAVAVVAVLRVPTGPAEAVAELAFLGPTVTVVPTFQFAPTIFAQERTVRAVSAIATLRVLVIYDWLALYLLLRDEHAGQPTVAGEDPLVKFSAPSANALGEIDGSADVARLRPFANARSCVLDAEAVFGAEVSNPAVSVLTAVEIVVRLAGLLRAEELTAGPAEAGTAVVVRVALGRDLVAGILHRHRRGAFLPPTRGHDQNQHDQRHHSEALHDFPPGQWRETRQVKEQLQY</sequence>